<dbReference type="RefSeq" id="YP_010110367.1">
    <property type="nucleotide sequence ID" value="NC_055870.1"/>
</dbReference>
<reference evidence="1 2" key="1">
    <citation type="submission" date="2020-07" db="EMBL/GenBank/DDBJ databases">
        <title>Taxonomic proposal: Crassvirales, a new order of highly abundant and diverse bacterial viruses.</title>
        <authorList>
            <person name="Shkoporov A.N."/>
            <person name="Stockdale S.R."/>
            <person name="Guerin E."/>
            <person name="Ross R.P."/>
            <person name="Hill C."/>
        </authorList>
    </citation>
    <scope>NUCLEOTIDE SEQUENCE [LARGE SCALE GENOMIC DNA]</scope>
</reference>
<dbReference type="Pfam" id="PF25702">
    <property type="entry name" value="CrAss_Ring_2"/>
    <property type="match status" value="1"/>
</dbReference>
<name>A0A7M1RX15_9CAUD</name>
<organism evidence="1 2">
    <name type="scientific">uncultured phage cr107_1</name>
    <dbReference type="NCBI Taxonomy" id="2772061"/>
    <lineage>
        <taxon>Viruses</taxon>
        <taxon>Duplodnaviria</taxon>
        <taxon>Heunggongvirae</taxon>
        <taxon>Uroviricota</taxon>
        <taxon>Caudoviricetes</taxon>
        <taxon>Crassvirales</taxon>
        <taxon>Intestiviridae</taxon>
        <taxon>Churivirinae</taxon>
        <taxon>Jahgtovirus</taxon>
        <taxon>Jahgtovirus intestinihominis</taxon>
    </lineage>
</organism>
<accession>A0A7M1RX15</accession>
<dbReference type="EMBL" id="MT774377">
    <property type="protein sequence ID" value="QOR58209.1"/>
    <property type="molecule type" value="Genomic_DNA"/>
</dbReference>
<dbReference type="Proteomes" id="UP000593899">
    <property type="component" value="Segment"/>
</dbReference>
<evidence type="ECO:0000313" key="1">
    <source>
        <dbReference type="EMBL" id="QOR58209.1"/>
    </source>
</evidence>
<dbReference type="InterPro" id="IPR057878">
    <property type="entry name" value="CrAss_Ring_2"/>
</dbReference>
<dbReference type="KEGG" id="vg:65128665"/>
<dbReference type="GeneID" id="65128665"/>
<protein>
    <submittedName>
        <fullName evidence="1">Uncharacterized protein</fullName>
    </submittedName>
</protein>
<evidence type="ECO:0000313" key="2">
    <source>
        <dbReference type="Proteomes" id="UP000593899"/>
    </source>
</evidence>
<proteinExistence type="predicted"/>
<keyword evidence="2" id="KW-1185">Reference proteome</keyword>
<sequence length="230" mass="26621">MSSLNQIVSEIAHAIHQPNNFTARRTIRSAIIHTFNEQIRQTYQRHANVDKILMQRYRISLINVPDGDIFQTLVSTKYKVKRSKDRVPRPVRLDNNLPFVSVRTVGYDNMAIPFIKEANAQFYKALPGMCTSLSYDYINGYLYVNSNGNPLIEPLGHIIIESPFEIPTEIPIETNEKMESSIDNDDEFIIPEDMVERIKDVIYKRNLLNVERVTNEVPVKDDINQQQIEV</sequence>